<feature type="binding site" evidence="1">
    <location>
        <position position="155"/>
    </location>
    <ligand>
        <name>ATP</name>
        <dbReference type="ChEBI" id="CHEBI:30616"/>
    </ligand>
</feature>
<evidence type="ECO:0000259" key="2">
    <source>
        <dbReference type="Pfam" id="PF00586"/>
    </source>
</evidence>
<feature type="domain" description="PurM-like C-terminal" evidence="3">
    <location>
        <begin position="159"/>
        <end position="320"/>
    </location>
</feature>
<feature type="binding site" evidence="1">
    <location>
        <position position="35"/>
    </location>
    <ligand>
        <name>Mg(2+)</name>
        <dbReference type="ChEBI" id="CHEBI:18420"/>
        <label>3</label>
    </ligand>
</feature>
<dbReference type="OrthoDB" id="9802811at2"/>
<dbReference type="UniPathway" id="UPA00060">
    <property type="reaction ID" value="UER00142"/>
</dbReference>
<keyword evidence="1" id="KW-0460">Magnesium</keyword>
<keyword evidence="1" id="KW-0067">ATP-binding</keyword>
<feature type="binding site" evidence="1">
    <location>
        <position position="111"/>
    </location>
    <ligand>
        <name>ATP</name>
        <dbReference type="ChEBI" id="CHEBI:30616"/>
    </ligand>
</feature>
<sequence length="343" mass="36240">MSSVDEFALIRMLTGGKQSLAFERASGVETGIGDDAAVVNVSPGSQWILTCDTMNEGVHFSAVTMRDTDIGYKAMASAASDIAAMGAVPRFALIALSLPKGTAVERVRAMYDGLYECASKYGIVVAGGDTTSSLGGITLTVTVIGETEAGTALLRSTAQPGDALFATGVLGCSAAGLEWLLQQGKPGTEWADIPPEAEILVRAHTRPEPQIEAGQLLQQSGLCHALNDVSDGLASEAWEIAEASGVGIDLIEDRIPVADELHWFAGTQRKAALDYILYGGEDYQLVGTVPAGDAIDLQMRFKEAGLPLYLIGYVNSEVHGVRLVQSDGFIRPLEKKGYNHFSS</sequence>
<keyword evidence="1" id="KW-0547">Nucleotide-binding</keyword>
<dbReference type="InterPro" id="IPR036921">
    <property type="entry name" value="PurM-like_N_sf"/>
</dbReference>
<keyword evidence="1" id="KW-0479">Metal-binding</keyword>
<dbReference type="NCBIfam" id="TIGR01379">
    <property type="entry name" value="thiL"/>
    <property type="match status" value="1"/>
</dbReference>
<comment type="caution">
    <text evidence="1">Lacks conserved residue(s) required for the propagation of feature annotation.</text>
</comment>
<proteinExistence type="inferred from homology"/>
<dbReference type="InterPro" id="IPR010918">
    <property type="entry name" value="PurM-like_C_dom"/>
</dbReference>
<feature type="binding site" evidence="1">
    <location>
        <position position="81"/>
    </location>
    <ligand>
        <name>Mg(2+)</name>
        <dbReference type="ChEBI" id="CHEBI:18420"/>
        <label>3</label>
    </ligand>
</feature>
<feature type="binding site" evidence="1">
    <location>
        <position position="281"/>
    </location>
    <ligand>
        <name>substrate</name>
    </ligand>
</feature>
<dbReference type="Gene3D" id="3.90.650.10">
    <property type="entry name" value="PurM-like C-terminal domain"/>
    <property type="match status" value="1"/>
</dbReference>
<comment type="pathway">
    <text evidence="1">Cofactor biosynthesis; thiamine diphosphate biosynthesis; thiamine diphosphate from thiamine phosphate: step 1/1.</text>
</comment>
<evidence type="ECO:0000259" key="3">
    <source>
        <dbReference type="Pfam" id="PF02769"/>
    </source>
</evidence>
<dbReference type="InterPro" id="IPR016188">
    <property type="entry name" value="PurM-like_N"/>
</dbReference>
<dbReference type="GO" id="GO:0009228">
    <property type="term" value="P:thiamine biosynthetic process"/>
    <property type="evidence" value="ECO:0007669"/>
    <property type="project" value="UniProtKB-KW"/>
</dbReference>
<dbReference type="HAMAP" id="MF_02128">
    <property type="entry name" value="TMP_kinase"/>
    <property type="match status" value="1"/>
</dbReference>
<dbReference type="GO" id="GO:0009030">
    <property type="term" value="F:thiamine-phosphate kinase activity"/>
    <property type="evidence" value="ECO:0007669"/>
    <property type="project" value="UniProtKB-UniRule"/>
</dbReference>
<dbReference type="Pfam" id="PF02769">
    <property type="entry name" value="AIRS_C"/>
    <property type="match status" value="1"/>
</dbReference>
<dbReference type="SUPFAM" id="SSF56042">
    <property type="entry name" value="PurM C-terminal domain-like"/>
    <property type="match status" value="1"/>
</dbReference>
<dbReference type="GO" id="GO:0009229">
    <property type="term" value="P:thiamine diphosphate biosynthetic process"/>
    <property type="evidence" value="ECO:0007669"/>
    <property type="project" value="UniProtKB-UniRule"/>
</dbReference>
<name>A0A559K8K2_9BACL</name>
<protein>
    <recommendedName>
        <fullName evidence="1">Thiamine-monophosphate kinase</fullName>
        <shortName evidence="1">TMP kinase</shortName>
        <shortName evidence="1">Thiamine-phosphate kinase</shortName>
        <ecNumber evidence="1">2.7.4.16</ecNumber>
    </recommendedName>
</protein>
<feature type="binding site" evidence="1">
    <location>
        <position position="50"/>
    </location>
    <ligand>
        <name>Mg(2+)</name>
        <dbReference type="ChEBI" id="CHEBI:18420"/>
        <label>4</label>
    </ligand>
</feature>
<feature type="binding site" evidence="1">
    <location>
        <begin position="128"/>
        <end position="129"/>
    </location>
    <ligand>
        <name>ATP</name>
        <dbReference type="ChEBI" id="CHEBI:30616"/>
    </ligand>
</feature>
<feature type="binding site" evidence="1">
    <location>
        <position position="35"/>
    </location>
    <ligand>
        <name>Mg(2+)</name>
        <dbReference type="ChEBI" id="CHEBI:18420"/>
        <label>4</label>
    </ligand>
</feature>
<dbReference type="Proteomes" id="UP000317036">
    <property type="component" value="Unassembled WGS sequence"/>
</dbReference>
<comment type="function">
    <text evidence="1">Catalyzes the ATP-dependent phosphorylation of thiamine-monophosphate (TMP) to form thiamine-pyrophosphate (TPP), the active form of vitamin B1.</text>
</comment>
<evidence type="ECO:0000313" key="4">
    <source>
        <dbReference type="EMBL" id="TVY08413.1"/>
    </source>
</evidence>
<feature type="binding site" evidence="1">
    <location>
        <position position="59"/>
    </location>
    <ligand>
        <name>substrate</name>
    </ligand>
</feature>
<evidence type="ECO:0000256" key="1">
    <source>
        <dbReference type="HAMAP-Rule" id="MF_02128"/>
    </source>
</evidence>
<feature type="binding site" evidence="1">
    <location>
        <position position="231"/>
    </location>
    <ligand>
        <name>Mg(2+)</name>
        <dbReference type="ChEBI" id="CHEBI:18420"/>
        <label>5</label>
    </ligand>
</feature>
<comment type="miscellaneous">
    <text evidence="1">Reaction mechanism of ThiL seems to utilize a direct, inline transfer of the gamma-phosphate of ATP to TMP rather than a phosphorylated enzyme intermediate.</text>
</comment>
<dbReference type="Gene3D" id="3.30.1330.10">
    <property type="entry name" value="PurM-like, N-terminal domain"/>
    <property type="match status" value="1"/>
</dbReference>
<dbReference type="EMBL" id="VNJI01000023">
    <property type="protein sequence ID" value="TVY08413.1"/>
    <property type="molecule type" value="Genomic_DNA"/>
</dbReference>
<reference evidence="4 5" key="1">
    <citation type="submission" date="2019-07" db="EMBL/GenBank/DDBJ databases">
        <authorList>
            <person name="Kim J."/>
        </authorList>
    </citation>
    <scope>NUCLEOTIDE SEQUENCE [LARGE SCALE GENOMIC DNA]</scope>
    <source>
        <strain evidence="4 5">JC52</strain>
    </source>
</reference>
<keyword evidence="1" id="KW-0784">Thiamine biosynthesis</keyword>
<feature type="binding site" evidence="1">
    <location>
        <position position="228"/>
    </location>
    <ligand>
        <name>Mg(2+)</name>
        <dbReference type="ChEBI" id="CHEBI:18420"/>
        <label>3</label>
    </ligand>
</feature>
<feature type="binding site" evidence="1">
    <location>
        <position position="230"/>
    </location>
    <ligand>
        <name>ATP</name>
        <dbReference type="ChEBI" id="CHEBI:30616"/>
    </ligand>
</feature>
<feature type="binding site" evidence="1">
    <location>
        <position position="129"/>
    </location>
    <ligand>
        <name>Mg(2+)</name>
        <dbReference type="ChEBI" id="CHEBI:18420"/>
        <label>1</label>
    </ligand>
</feature>
<organism evidence="4 5">
    <name type="scientific">Paenibacillus cremeus</name>
    <dbReference type="NCBI Taxonomy" id="2163881"/>
    <lineage>
        <taxon>Bacteria</taxon>
        <taxon>Bacillati</taxon>
        <taxon>Bacillota</taxon>
        <taxon>Bacilli</taxon>
        <taxon>Bacillales</taxon>
        <taxon>Paenibacillaceae</taxon>
        <taxon>Paenibacillus</taxon>
    </lineage>
</organism>
<gene>
    <name evidence="1 4" type="primary">thiL</name>
    <name evidence="4" type="ORF">FPZ49_18415</name>
</gene>
<dbReference type="AlphaFoldDB" id="A0A559K8K2"/>
<keyword evidence="5" id="KW-1185">Reference proteome</keyword>
<feature type="binding site" evidence="1">
    <location>
        <position position="338"/>
    </location>
    <ligand>
        <name>substrate</name>
    </ligand>
</feature>
<dbReference type="InterPro" id="IPR036676">
    <property type="entry name" value="PurM-like_C_sf"/>
</dbReference>
<dbReference type="PANTHER" id="PTHR30270:SF0">
    <property type="entry name" value="THIAMINE-MONOPHOSPHATE KINASE"/>
    <property type="match status" value="1"/>
</dbReference>
<keyword evidence="1 4" id="KW-0808">Transferase</keyword>
<dbReference type="InterPro" id="IPR006283">
    <property type="entry name" value="ThiL-like"/>
</dbReference>
<dbReference type="CDD" id="cd02194">
    <property type="entry name" value="ThiL"/>
    <property type="match status" value="1"/>
</dbReference>
<feature type="binding site" evidence="1">
    <location>
        <position position="81"/>
    </location>
    <ligand>
        <name>Mg(2+)</name>
        <dbReference type="ChEBI" id="CHEBI:18420"/>
        <label>2</label>
    </ligand>
</feature>
<feature type="binding site" evidence="1">
    <location>
        <position position="52"/>
    </location>
    <ligand>
        <name>Mg(2+)</name>
        <dbReference type="ChEBI" id="CHEBI:18420"/>
        <label>2</label>
    </ligand>
</feature>
<keyword evidence="1 4" id="KW-0418">Kinase</keyword>
<dbReference type="RefSeq" id="WP_144849636.1">
    <property type="nucleotide sequence ID" value="NZ_VNJI01000023.1"/>
</dbReference>
<evidence type="ECO:0000313" key="5">
    <source>
        <dbReference type="Proteomes" id="UP000317036"/>
    </source>
</evidence>
<dbReference type="Pfam" id="PF00586">
    <property type="entry name" value="AIRS"/>
    <property type="match status" value="1"/>
</dbReference>
<dbReference type="EC" id="2.7.4.16" evidence="1"/>
<dbReference type="GO" id="GO:0005524">
    <property type="term" value="F:ATP binding"/>
    <property type="evidence" value="ECO:0007669"/>
    <property type="project" value="UniProtKB-UniRule"/>
</dbReference>
<comment type="similarity">
    <text evidence="1">Belongs to the thiamine-monophosphate kinase family.</text>
</comment>
<feature type="binding site" evidence="1">
    <location>
        <position position="52"/>
    </location>
    <ligand>
        <name>Mg(2+)</name>
        <dbReference type="ChEBI" id="CHEBI:18420"/>
        <label>1</label>
    </ligand>
</feature>
<comment type="catalytic activity">
    <reaction evidence="1">
        <text>thiamine phosphate + ATP = thiamine diphosphate + ADP</text>
        <dbReference type="Rhea" id="RHEA:15913"/>
        <dbReference type="ChEBI" id="CHEBI:30616"/>
        <dbReference type="ChEBI" id="CHEBI:37575"/>
        <dbReference type="ChEBI" id="CHEBI:58937"/>
        <dbReference type="ChEBI" id="CHEBI:456216"/>
        <dbReference type="EC" id="2.7.4.16"/>
    </reaction>
</comment>
<feature type="domain" description="PurM-like N-terminal" evidence="2">
    <location>
        <begin position="33"/>
        <end position="146"/>
    </location>
</feature>
<dbReference type="GO" id="GO:0000287">
    <property type="term" value="F:magnesium ion binding"/>
    <property type="evidence" value="ECO:0007669"/>
    <property type="project" value="UniProtKB-UniRule"/>
</dbReference>
<accession>A0A559K8K2</accession>
<feature type="binding site" evidence="1">
    <location>
        <position position="81"/>
    </location>
    <ligand>
        <name>Mg(2+)</name>
        <dbReference type="ChEBI" id="CHEBI:18420"/>
        <label>4</label>
    </ligand>
</feature>
<dbReference type="PANTHER" id="PTHR30270">
    <property type="entry name" value="THIAMINE-MONOPHOSPHATE KINASE"/>
    <property type="match status" value="1"/>
</dbReference>
<dbReference type="PIRSF" id="PIRSF005303">
    <property type="entry name" value="Thiam_monoph_kin"/>
    <property type="match status" value="1"/>
</dbReference>
<comment type="caution">
    <text evidence="4">The sequence shown here is derived from an EMBL/GenBank/DDBJ whole genome shotgun (WGS) entry which is preliminary data.</text>
</comment>
<dbReference type="SUPFAM" id="SSF55326">
    <property type="entry name" value="PurM N-terminal domain-like"/>
    <property type="match status" value="1"/>
</dbReference>